<keyword evidence="3" id="KW-0479">Metal-binding</keyword>
<evidence type="ECO:0000313" key="7">
    <source>
        <dbReference type="EMBL" id="MEX1670008.1"/>
    </source>
</evidence>
<sequence length="832" mass="92962">MMVTFVSQCDKKAIARSRRVLDAFADRIGDNTWQTVITQEGLLAVKKLLRKTATKNTAVSCHWIRNRARSELIWVVGNRTKFNELGRVPVNSTVNDLLHSDWENQWHHAYSIQVLAALAALLHDLGKATVGFQKKLHAKFGVNKGDPYRHEWISLHIFLAMINGCGDDEAWLKRLVNFSSYIAGTPDWLSSLGEEKEKPRLESAPPLAKLLGWLIVTHHRLPFYDENYFSPENRKALRANTFLLDNTITDFYEQLKAVDYWVKNPKSIEGRSDNADFWQLKAPIVNSNVWQTALARWANKALNHAPLIQLAEKPISEPFIMHLARLCLMIGDHNFSSLSLEQSQQVKGDKALKDELLANTDRKTGLPKQALDQHLLGVARFSAQFARMLPQLALHLPPIDKLKAKAFNQRTSASRFQWQNRSFDLATKLQATTQKQGFFGVNMASTGCGKTLANARIMHALADPKRGTRFTIALGLRVLTLQTGLALRKRLDLDESNLAILVGSAASRKLFELNNQSADEDADEFASVGSESLAELVDETVKFGDSGIDSSILGTVIENPKARDLLFAPVVSCTIDHIINASENIRGGKHIAPILRLLSSDLILDEPDDFGQSDLPALSRLVHLAGMFGSRVLLSSATLTPDLTAGLFAAYQAGRDIWNAQTGLVKSKVVCAWFDENGQSHSECSQADQFIAQQGEFVTKRAAKLAKEPPRRIGEILPINLPPPVEENDRINFGALAELLLAEANNLHHQYHNIDKSTEKTASVGLIRCANIAPMVRIAQELYQFSETLEDTEVHLCCYHARQLLVLRNSLETKLDRILDRSNAANLFDHWR</sequence>
<comment type="similarity">
    <text evidence="1">In the N-terminal section; belongs to the CRISPR-associated nuclease Cas3-HD family.</text>
</comment>
<organism evidence="7 8">
    <name type="scientific">Zhongshania guokunii</name>
    <dbReference type="NCBI Taxonomy" id="641783"/>
    <lineage>
        <taxon>Bacteria</taxon>
        <taxon>Pseudomonadati</taxon>
        <taxon>Pseudomonadota</taxon>
        <taxon>Gammaproteobacteria</taxon>
        <taxon>Cellvibrionales</taxon>
        <taxon>Spongiibacteraceae</taxon>
        <taxon>Zhongshania</taxon>
    </lineage>
</organism>
<dbReference type="InterPro" id="IPR006483">
    <property type="entry name" value="CRISPR-assoc_Cas3_HD"/>
</dbReference>
<gene>
    <name evidence="7" type="primary">cas3f</name>
    <name evidence="7" type="ORF">AB4876_13890</name>
</gene>
<evidence type="ECO:0000256" key="5">
    <source>
        <dbReference type="ARBA" id="ARBA00023118"/>
    </source>
</evidence>
<feature type="domain" description="HD Cas3-type" evidence="6">
    <location>
        <begin position="102"/>
        <end position="334"/>
    </location>
</feature>
<comment type="similarity">
    <text evidence="2">In the central section; belongs to the CRISPR-associated helicase Cas3 family.</text>
</comment>
<evidence type="ECO:0000259" key="6">
    <source>
        <dbReference type="PROSITE" id="PS51643"/>
    </source>
</evidence>
<evidence type="ECO:0000256" key="2">
    <source>
        <dbReference type="ARBA" id="ARBA00009046"/>
    </source>
</evidence>
<dbReference type="RefSeq" id="WP_368382380.1">
    <property type="nucleotide sequence ID" value="NZ_JBFRYA010000012.1"/>
</dbReference>
<protein>
    <submittedName>
        <fullName evidence="7">Type I-F CRISPR-associated helicase Cas3f</fullName>
    </submittedName>
</protein>
<evidence type="ECO:0000256" key="4">
    <source>
        <dbReference type="ARBA" id="ARBA00022801"/>
    </source>
</evidence>
<dbReference type="EMBL" id="JBFRYA010000012">
    <property type="protein sequence ID" value="MEX1670008.1"/>
    <property type="molecule type" value="Genomic_DNA"/>
</dbReference>
<dbReference type="PROSITE" id="PS51643">
    <property type="entry name" value="HD_CAS3"/>
    <property type="match status" value="1"/>
</dbReference>
<dbReference type="InterPro" id="IPR038257">
    <property type="entry name" value="CRISPR-assoc_Cas3_HD_sf"/>
</dbReference>
<dbReference type="NCBIfam" id="TIGR02562">
    <property type="entry name" value="cas3_yersinia"/>
    <property type="match status" value="1"/>
</dbReference>
<dbReference type="InterPro" id="IPR048823">
    <property type="entry name" value="Cas3_I-F_Cas2"/>
</dbReference>
<name>A0ABV3U821_9GAMM</name>
<keyword evidence="5" id="KW-0051">Antiviral defense</keyword>
<evidence type="ECO:0000256" key="1">
    <source>
        <dbReference type="ARBA" id="ARBA00006847"/>
    </source>
</evidence>
<reference evidence="7 8" key="1">
    <citation type="journal article" date="2011" name="Int. J. Syst. Evol. Microbiol.">
        <title>Zhongshania antarctica gen. nov., sp. nov. and Zhongshania guokunii sp. nov., gammaproteobacteria respectively isolated from coastal attached (fast) ice and surface seawater of the Antarctic.</title>
        <authorList>
            <person name="Li H.J."/>
            <person name="Zhang X.Y."/>
            <person name="Chen C.X."/>
            <person name="Zhang Y.J."/>
            <person name="Gao Z.M."/>
            <person name="Yu Y."/>
            <person name="Chen X.L."/>
            <person name="Chen B."/>
            <person name="Zhang Y.Z."/>
        </authorList>
    </citation>
    <scope>NUCLEOTIDE SEQUENCE [LARGE SCALE GENOMIC DNA]</scope>
    <source>
        <strain evidence="7 8">ZS6-22T</strain>
    </source>
</reference>
<dbReference type="Proteomes" id="UP001557485">
    <property type="component" value="Unassembled WGS sequence"/>
</dbReference>
<keyword evidence="8" id="KW-1185">Reference proteome</keyword>
<comment type="caution">
    <text evidence="7">The sequence shown here is derived from an EMBL/GenBank/DDBJ whole genome shotgun (WGS) entry which is preliminary data.</text>
</comment>
<dbReference type="Pfam" id="PF21384">
    <property type="entry name" value="Cas3_I-F_Cas2"/>
    <property type="match status" value="1"/>
</dbReference>
<proteinExistence type="inferred from homology"/>
<dbReference type="InterPro" id="IPR027417">
    <property type="entry name" value="P-loop_NTPase"/>
</dbReference>
<accession>A0ABV3U821</accession>
<evidence type="ECO:0000256" key="3">
    <source>
        <dbReference type="ARBA" id="ARBA00022723"/>
    </source>
</evidence>
<dbReference type="InterPro" id="IPR013395">
    <property type="entry name" value="CRISPR-assoc_Cas3_yers"/>
</dbReference>
<dbReference type="Gene3D" id="1.10.3210.30">
    <property type="match status" value="1"/>
</dbReference>
<dbReference type="SUPFAM" id="SSF52540">
    <property type="entry name" value="P-loop containing nucleoside triphosphate hydrolases"/>
    <property type="match status" value="1"/>
</dbReference>
<evidence type="ECO:0000313" key="8">
    <source>
        <dbReference type="Proteomes" id="UP001557485"/>
    </source>
</evidence>
<keyword evidence="4" id="KW-0378">Hydrolase</keyword>